<dbReference type="Pfam" id="PF04502">
    <property type="entry name" value="Saf4_Yju2"/>
    <property type="match status" value="1"/>
</dbReference>
<reference evidence="3" key="1">
    <citation type="submission" date="2018-03" db="EMBL/GenBank/DDBJ databases">
        <authorList>
            <person name="Guldener U."/>
        </authorList>
    </citation>
    <scope>NUCLEOTIDE SEQUENCE</scope>
</reference>
<evidence type="ECO:0000256" key="1">
    <source>
        <dbReference type="ARBA" id="ARBA00005595"/>
    </source>
</evidence>
<dbReference type="GO" id="GO:0005684">
    <property type="term" value="C:U2-type spliceosomal complex"/>
    <property type="evidence" value="ECO:0007669"/>
    <property type="project" value="TreeGrafter"/>
</dbReference>
<feature type="region of interest" description="Disordered" evidence="2">
    <location>
        <begin position="243"/>
        <end position="266"/>
    </location>
</feature>
<proteinExistence type="inferred from homology"/>
<name>A0AAE8N0J7_9PEZI</name>
<sequence>MQGFNMGIYRPRDQDDNPPAAKRPKRSGPAPAPTVRFEMPYPIWCTTCPRPTVIGQGVRFNAEKRRVGSYFSTPIWSFRFRHADCAGQIEIQTDPKNTAYVVVSGARKRETGEDVAKEGDTVVMGDAEREALRQSAFAGLEKTIEDRERARGAADRVGELEDASARSWDDPYSRNQVLRRTFREERKRLERESRATEDLKDRMGLGIDLLPATETDALRASLVDFGASEDSERPDRALAKAMFAPPADAKSEPARSRSLSSREVGGRKLKSEILASKRKESLVSEIIGNTRLAQDPFLGSRRSADSPKQAARFVGVKRKQDPAHGDARSEKPEPAVAATGVSLVSYDSE</sequence>
<protein>
    <submittedName>
        <fullName evidence="3">Related to C2C2-type Zn-finger protein</fullName>
    </submittedName>
</protein>
<feature type="region of interest" description="Disordered" evidence="2">
    <location>
        <begin position="1"/>
        <end position="34"/>
    </location>
</feature>
<evidence type="ECO:0000313" key="4">
    <source>
        <dbReference type="Proteomes" id="UP001187682"/>
    </source>
</evidence>
<dbReference type="GO" id="GO:0071014">
    <property type="term" value="C:post-mRNA release spliceosomal complex"/>
    <property type="evidence" value="ECO:0007669"/>
    <property type="project" value="TreeGrafter"/>
</dbReference>
<comment type="similarity">
    <text evidence="1">Belongs to the CWC16 family.</text>
</comment>
<dbReference type="InterPro" id="IPR007590">
    <property type="entry name" value="Saf4/Yju2"/>
</dbReference>
<organism evidence="3 4">
    <name type="scientific">Cephalotrichum gorgonifer</name>
    <dbReference type="NCBI Taxonomy" id="2041049"/>
    <lineage>
        <taxon>Eukaryota</taxon>
        <taxon>Fungi</taxon>
        <taxon>Dikarya</taxon>
        <taxon>Ascomycota</taxon>
        <taxon>Pezizomycotina</taxon>
        <taxon>Sordariomycetes</taxon>
        <taxon>Hypocreomycetidae</taxon>
        <taxon>Microascales</taxon>
        <taxon>Microascaceae</taxon>
        <taxon>Cephalotrichum</taxon>
    </lineage>
</organism>
<feature type="region of interest" description="Disordered" evidence="2">
    <location>
        <begin position="294"/>
        <end position="349"/>
    </location>
</feature>
<dbReference type="GO" id="GO:0000398">
    <property type="term" value="P:mRNA splicing, via spliceosome"/>
    <property type="evidence" value="ECO:0007669"/>
    <property type="project" value="InterPro"/>
</dbReference>
<keyword evidence="4" id="KW-1185">Reference proteome</keyword>
<dbReference type="Proteomes" id="UP001187682">
    <property type="component" value="Unassembled WGS sequence"/>
</dbReference>
<feature type="compositionally biased region" description="Basic and acidic residues" evidence="2">
    <location>
        <begin position="318"/>
        <end position="333"/>
    </location>
</feature>
<dbReference type="PANTHER" id="PTHR12111">
    <property type="entry name" value="SPLICING FACTOR YJU2"/>
    <property type="match status" value="1"/>
</dbReference>
<dbReference type="EMBL" id="ONZQ02000007">
    <property type="protein sequence ID" value="SPO02680.1"/>
    <property type="molecule type" value="Genomic_DNA"/>
</dbReference>
<evidence type="ECO:0000313" key="3">
    <source>
        <dbReference type="EMBL" id="SPO02680.1"/>
    </source>
</evidence>
<dbReference type="AlphaFoldDB" id="A0AAE8N0J7"/>
<dbReference type="PANTHER" id="PTHR12111:SF2">
    <property type="entry name" value="SPLICING FACTOR YJU2B-RELATED"/>
    <property type="match status" value="1"/>
</dbReference>
<evidence type="ECO:0000256" key="2">
    <source>
        <dbReference type="SAM" id="MobiDB-lite"/>
    </source>
</evidence>
<comment type="caution">
    <text evidence="3">The sequence shown here is derived from an EMBL/GenBank/DDBJ whole genome shotgun (WGS) entry which is preliminary data.</text>
</comment>
<accession>A0AAE8N0J7</accession>
<gene>
    <name evidence="3" type="ORF">DNG_05353</name>
</gene>